<keyword evidence="1" id="KW-0812">Transmembrane</keyword>
<evidence type="ECO:0000313" key="2">
    <source>
        <dbReference type="EMBL" id="BCZ85521.1"/>
    </source>
</evidence>
<organism evidence="2 3">
    <name type="scientific">Paraburkholderia terrae</name>
    <dbReference type="NCBI Taxonomy" id="311230"/>
    <lineage>
        <taxon>Bacteria</taxon>
        <taxon>Pseudomonadati</taxon>
        <taxon>Pseudomonadota</taxon>
        <taxon>Betaproteobacteria</taxon>
        <taxon>Burkholderiales</taxon>
        <taxon>Burkholderiaceae</taxon>
        <taxon>Paraburkholderia</taxon>
    </lineage>
</organism>
<dbReference type="EMBL" id="AP024959">
    <property type="protein sequence ID" value="BCZ85521.1"/>
    <property type="molecule type" value="Genomic_DNA"/>
</dbReference>
<keyword evidence="3" id="KW-1185">Reference proteome</keyword>
<feature type="transmembrane region" description="Helical" evidence="1">
    <location>
        <begin position="150"/>
        <end position="177"/>
    </location>
</feature>
<feature type="transmembrane region" description="Helical" evidence="1">
    <location>
        <begin position="101"/>
        <end position="130"/>
    </location>
</feature>
<keyword evidence="2" id="KW-0614">Plasmid</keyword>
<gene>
    <name evidence="2" type="ORF">PTKU64_91960</name>
</gene>
<accession>A0ABM7UBA4</accession>
<sequence length="222" mass="23741">MAFAAAVAACVFVVLIPAGLCEGFFLSTLTSVLAAFAVEFGRRTHIRKLLARRDEAQQSGSRLEVIVNNARVGEIGEAETIDIKLDALRDARNYAAQFTNLIAFLVRCALLSLVLTPALIFWGLVLQAWIDPAAFGATMSTLLQLQPASVMTLGTTLITFCMTVFVLTMGCSITFGLNLGLSNMFRLTVDRAIAAKLGCAAPGHVRLRPARAALADAHGMQP</sequence>
<evidence type="ECO:0000256" key="1">
    <source>
        <dbReference type="SAM" id="Phobius"/>
    </source>
</evidence>
<evidence type="ECO:0000313" key="3">
    <source>
        <dbReference type="Proteomes" id="UP001319874"/>
    </source>
</evidence>
<reference evidence="2 3" key="1">
    <citation type="journal article" date="2022" name="Front. Microbiol.">
        <title>Identification and characterization of a novel class of self-sufficient cytochrome P450 hydroxylase involved in cyclohexanecarboxylate degradation in Paraburkholderia terrae strain KU-64.</title>
        <authorList>
            <person name="Yamamoto T."/>
            <person name="Hasegawa Y."/>
            <person name="Iwaki H."/>
        </authorList>
    </citation>
    <scope>NUCLEOTIDE SEQUENCE [LARGE SCALE GENOMIC DNA]</scope>
    <source>
        <strain evidence="2 3">KU-64</strain>
    </source>
</reference>
<feature type="transmembrane region" description="Helical" evidence="1">
    <location>
        <begin position="6"/>
        <end position="38"/>
    </location>
</feature>
<name>A0ABM7UBA4_9BURK</name>
<proteinExistence type="predicted"/>
<dbReference type="Proteomes" id="UP001319874">
    <property type="component" value="Plasmid pPT365"/>
</dbReference>
<protein>
    <recommendedName>
        <fullName evidence="4">ABC transmembrane type-1 domain-containing protein</fullName>
    </recommendedName>
</protein>
<keyword evidence="1" id="KW-0472">Membrane</keyword>
<keyword evidence="1" id="KW-1133">Transmembrane helix</keyword>
<geneLocation type="plasmid" evidence="2 3">
    <name>pPT365</name>
</geneLocation>
<evidence type="ECO:0008006" key="4">
    <source>
        <dbReference type="Google" id="ProtNLM"/>
    </source>
</evidence>